<feature type="transmembrane region" description="Helical" evidence="1">
    <location>
        <begin position="48"/>
        <end position="68"/>
    </location>
</feature>
<dbReference type="AlphaFoldDB" id="A0A5M3MPH3"/>
<evidence type="ECO:0000313" key="2">
    <source>
        <dbReference type="EMBL" id="EIW81068.1"/>
    </source>
</evidence>
<feature type="transmembrane region" description="Helical" evidence="1">
    <location>
        <begin position="88"/>
        <end position="109"/>
    </location>
</feature>
<organism evidence="2 3">
    <name type="scientific">Coniophora puteana (strain RWD-64-598)</name>
    <name type="common">Brown rot fungus</name>
    <dbReference type="NCBI Taxonomy" id="741705"/>
    <lineage>
        <taxon>Eukaryota</taxon>
        <taxon>Fungi</taxon>
        <taxon>Dikarya</taxon>
        <taxon>Basidiomycota</taxon>
        <taxon>Agaricomycotina</taxon>
        <taxon>Agaricomycetes</taxon>
        <taxon>Agaricomycetidae</taxon>
        <taxon>Boletales</taxon>
        <taxon>Coniophorineae</taxon>
        <taxon>Coniophoraceae</taxon>
        <taxon>Coniophora</taxon>
    </lineage>
</organism>
<keyword evidence="1" id="KW-0472">Membrane</keyword>
<dbReference type="Proteomes" id="UP000053558">
    <property type="component" value="Unassembled WGS sequence"/>
</dbReference>
<dbReference type="OMA" id="QRVPFRF"/>
<keyword evidence="1" id="KW-0812">Transmembrane</keyword>
<feature type="transmembrane region" description="Helical" evidence="1">
    <location>
        <begin position="148"/>
        <end position="168"/>
    </location>
</feature>
<dbReference type="RefSeq" id="XP_007768499.1">
    <property type="nucleotide sequence ID" value="XM_007770309.1"/>
</dbReference>
<dbReference type="OrthoDB" id="3358048at2759"/>
<sequence>MNVNAVRQRIPYKFAAEPEDEHILDEQEQEQLVERFRRQNNASNQRHLIGLQIVVTLSCLLHVIYAFSDLTSPLENLFPSTIPDSPLPLSRPLAMISVICHVNIIMDMVPNNPSLNELHLPFKLVYILAWGALPPFFSLLVGKSCNTTAWWCFLEIVSGLVFFVRRWIGQADANITGLQKIRYTASGA</sequence>
<dbReference type="GeneID" id="19210367"/>
<reference evidence="3" key="1">
    <citation type="journal article" date="2012" name="Science">
        <title>The Paleozoic origin of enzymatic lignin decomposition reconstructed from 31 fungal genomes.</title>
        <authorList>
            <person name="Floudas D."/>
            <person name="Binder M."/>
            <person name="Riley R."/>
            <person name="Barry K."/>
            <person name="Blanchette R.A."/>
            <person name="Henrissat B."/>
            <person name="Martinez A.T."/>
            <person name="Otillar R."/>
            <person name="Spatafora J.W."/>
            <person name="Yadav J.S."/>
            <person name="Aerts A."/>
            <person name="Benoit I."/>
            <person name="Boyd A."/>
            <person name="Carlson A."/>
            <person name="Copeland A."/>
            <person name="Coutinho P.M."/>
            <person name="de Vries R.P."/>
            <person name="Ferreira P."/>
            <person name="Findley K."/>
            <person name="Foster B."/>
            <person name="Gaskell J."/>
            <person name="Glotzer D."/>
            <person name="Gorecki P."/>
            <person name="Heitman J."/>
            <person name="Hesse C."/>
            <person name="Hori C."/>
            <person name="Igarashi K."/>
            <person name="Jurgens J.A."/>
            <person name="Kallen N."/>
            <person name="Kersten P."/>
            <person name="Kohler A."/>
            <person name="Kuees U."/>
            <person name="Kumar T.K.A."/>
            <person name="Kuo A."/>
            <person name="LaButti K."/>
            <person name="Larrondo L.F."/>
            <person name="Lindquist E."/>
            <person name="Ling A."/>
            <person name="Lombard V."/>
            <person name="Lucas S."/>
            <person name="Lundell T."/>
            <person name="Martin R."/>
            <person name="McLaughlin D.J."/>
            <person name="Morgenstern I."/>
            <person name="Morin E."/>
            <person name="Murat C."/>
            <person name="Nagy L.G."/>
            <person name="Nolan M."/>
            <person name="Ohm R.A."/>
            <person name="Patyshakuliyeva A."/>
            <person name="Rokas A."/>
            <person name="Ruiz-Duenas F.J."/>
            <person name="Sabat G."/>
            <person name="Salamov A."/>
            <person name="Samejima M."/>
            <person name="Schmutz J."/>
            <person name="Slot J.C."/>
            <person name="St John F."/>
            <person name="Stenlid J."/>
            <person name="Sun H."/>
            <person name="Sun S."/>
            <person name="Syed K."/>
            <person name="Tsang A."/>
            <person name="Wiebenga A."/>
            <person name="Young D."/>
            <person name="Pisabarro A."/>
            <person name="Eastwood D.C."/>
            <person name="Martin F."/>
            <person name="Cullen D."/>
            <person name="Grigoriev I.V."/>
            <person name="Hibbett D.S."/>
        </authorList>
    </citation>
    <scope>NUCLEOTIDE SEQUENCE [LARGE SCALE GENOMIC DNA]</scope>
    <source>
        <strain evidence="3">RWD-64-598 SS2</strain>
    </source>
</reference>
<proteinExistence type="predicted"/>
<comment type="caution">
    <text evidence="2">The sequence shown here is derived from an EMBL/GenBank/DDBJ whole genome shotgun (WGS) entry which is preliminary data.</text>
</comment>
<name>A0A5M3MPH3_CONPW</name>
<feature type="transmembrane region" description="Helical" evidence="1">
    <location>
        <begin position="121"/>
        <end position="142"/>
    </location>
</feature>
<dbReference type="EMBL" id="JH711578">
    <property type="protein sequence ID" value="EIW81068.1"/>
    <property type="molecule type" value="Genomic_DNA"/>
</dbReference>
<dbReference type="KEGG" id="cput:CONPUDRAFT_82141"/>
<evidence type="ECO:0000313" key="3">
    <source>
        <dbReference type="Proteomes" id="UP000053558"/>
    </source>
</evidence>
<accession>A0A5M3MPH3</accession>
<protein>
    <submittedName>
        <fullName evidence="2">Uncharacterized protein</fullName>
    </submittedName>
</protein>
<evidence type="ECO:0000256" key="1">
    <source>
        <dbReference type="SAM" id="Phobius"/>
    </source>
</evidence>
<keyword evidence="3" id="KW-1185">Reference proteome</keyword>
<keyword evidence="1" id="KW-1133">Transmembrane helix</keyword>
<gene>
    <name evidence="2" type="ORF">CONPUDRAFT_82141</name>
</gene>